<keyword evidence="5 7" id="KW-0408">Iron</keyword>
<keyword evidence="6 8" id="KW-0503">Monooxygenase</keyword>
<dbReference type="PRINTS" id="PR00385">
    <property type="entry name" value="P450"/>
</dbReference>
<dbReference type="GO" id="GO:0004497">
    <property type="term" value="F:monooxygenase activity"/>
    <property type="evidence" value="ECO:0007669"/>
    <property type="project" value="UniProtKB-KW"/>
</dbReference>
<dbReference type="Proteomes" id="UP000325529">
    <property type="component" value="Chromosome"/>
</dbReference>
<evidence type="ECO:0000256" key="2">
    <source>
        <dbReference type="ARBA" id="ARBA00022617"/>
    </source>
</evidence>
<dbReference type="EMBL" id="CP023699">
    <property type="protein sequence ID" value="QEU96937.1"/>
    <property type="molecule type" value="Genomic_DNA"/>
</dbReference>
<dbReference type="OrthoDB" id="4746309at2"/>
<dbReference type="PANTHER" id="PTHR24291:SF50">
    <property type="entry name" value="BIFUNCTIONAL ALBAFLAVENONE MONOOXYGENASE_TERPENE SYNTHASE"/>
    <property type="match status" value="1"/>
</dbReference>
<dbReference type="Pfam" id="PF00067">
    <property type="entry name" value="p450"/>
    <property type="match status" value="1"/>
</dbReference>
<dbReference type="GO" id="GO:0020037">
    <property type="term" value="F:heme binding"/>
    <property type="evidence" value="ECO:0007669"/>
    <property type="project" value="InterPro"/>
</dbReference>
<keyword evidence="4 8" id="KW-0560">Oxidoreductase</keyword>
<keyword evidence="3 7" id="KW-0479">Metal-binding</keyword>
<reference evidence="9 10" key="1">
    <citation type="submission" date="2017-09" db="EMBL/GenBank/DDBJ databases">
        <authorList>
            <person name="Lee N."/>
            <person name="Cho B.-K."/>
        </authorList>
    </citation>
    <scope>NUCLEOTIDE SEQUENCE [LARGE SCALE GENOMIC DNA]</scope>
    <source>
        <strain evidence="9 10">ATCC 12853</strain>
    </source>
</reference>
<dbReference type="InterPro" id="IPR036396">
    <property type="entry name" value="Cyt_P450_sf"/>
</dbReference>
<dbReference type="PROSITE" id="PS00086">
    <property type="entry name" value="CYTOCHROME_P450"/>
    <property type="match status" value="1"/>
</dbReference>
<evidence type="ECO:0000256" key="8">
    <source>
        <dbReference type="RuleBase" id="RU000461"/>
    </source>
</evidence>
<comment type="cofactor">
    <cofactor evidence="7">
        <name>heme</name>
        <dbReference type="ChEBI" id="CHEBI:30413"/>
    </cofactor>
</comment>
<protein>
    <submittedName>
        <fullName evidence="9">Cytochrome P450</fullName>
    </submittedName>
</protein>
<dbReference type="PANTHER" id="PTHR24291">
    <property type="entry name" value="CYTOCHROME P450 FAMILY 4"/>
    <property type="match status" value="1"/>
</dbReference>
<keyword evidence="10" id="KW-1185">Reference proteome</keyword>
<evidence type="ECO:0000256" key="3">
    <source>
        <dbReference type="ARBA" id="ARBA00022723"/>
    </source>
</evidence>
<dbReference type="RefSeq" id="WP_055546857.1">
    <property type="nucleotide sequence ID" value="NZ_CP023699.1"/>
</dbReference>
<organism evidence="9 10">
    <name type="scientific">Streptomyces kanamyceticus</name>
    <dbReference type="NCBI Taxonomy" id="1967"/>
    <lineage>
        <taxon>Bacteria</taxon>
        <taxon>Bacillati</taxon>
        <taxon>Actinomycetota</taxon>
        <taxon>Actinomycetes</taxon>
        <taxon>Kitasatosporales</taxon>
        <taxon>Streptomycetaceae</taxon>
        <taxon>Streptomyces</taxon>
    </lineage>
</organism>
<feature type="binding site" description="axial binding residue" evidence="7">
    <location>
        <position position="391"/>
    </location>
    <ligand>
        <name>heme</name>
        <dbReference type="ChEBI" id="CHEBI:30413"/>
    </ligand>
    <ligandPart>
        <name>Fe</name>
        <dbReference type="ChEBI" id="CHEBI:18248"/>
    </ligandPart>
</feature>
<dbReference type="GO" id="GO:0016705">
    <property type="term" value="F:oxidoreductase activity, acting on paired donors, with incorporation or reduction of molecular oxygen"/>
    <property type="evidence" value="ECO:0007669"/>
    <property type="project" value="InterPro"/>
</dbReference>
<name>A0A5J6GNT4_STRKN</name>
<evidence type="ECO:0000256" key="1">
    <source>
        <dbReference type="ARBA" id="ARBA00010617"/>
    </source>
</evidence>
<sequence>MQHTPVAPGRRPLIGHSLGFGFKPLEFLDEQRATGAMTALRIGPWRARIVNDPELVREMLVSRVKDFLKEGPLYELSAAFVGNGLAISEGTHHRRQRRLIQPAFTRGRMPGYHSVMREAAEEMTGRWHEGERLNIWNDLFHLAVSVIGNMLSPGHFPREKTERIVWAVSTASAGIGWRSVTPVPWLHRLPTPEHRRFTQAQKMLHEFADEAVEAHRTRDDAPAEHFLTLLLEARDEQGEPLSAKELRDEVVTLFSAGSATVATSLAWALHLLSCDEKADERAHQEIQDVLKGEPVTSADLPRLEYLGRVITEVLRLYPPAWLLPRITHVPTELGGHTIPAGAQVFFSPYSIHRDPSLYSNPDTFDPDRWLPENNSRSRSTYVPFGAGVHQCIGNNFALTESLIALATILPSWRLDPVPDVQVRVRPRALLEPDGLILTARDRTKEKK</sequence>
<evidence type="ECO:0000256" key="7">
    <source>
        <dbReference type="PIRSR" id="PIRSR602403-1"/>
    </source>
</evidence>
<dbReference type="GO" id="GO:0005506">
    <property type="term" value="F:iron ion binding"/>
    <property type="evidence" value="ECO:0007669"/>
    <property type="project" value="InterPro"/>
</dbReference>
<comment type="similarity">
    <text evidence="1 8">Belongs to the cytochrome P450 family.</text>
</comment>
<dbReference type="InterPro" id="IPR001128">
    <property type="entry name" value="Cyt_P450"/>
</dbReference>
<proteinExistence type="inferred from homology"/>
<dbReference type="Gene3D" id="1.10.630.10">
    <property type="entry name" value="Cytochrome P450"/>
    <property type="match status" value="1"/>
</dbReference>
<dbReference type="SUPFAM" id="SSF48264">
    <property type="entry name" value="Cytochrome P450"/>
    <property type="match status" value="1"/>
</dbReference>
<dbReference type="KEGG" id="ska:CP970_43780"/>
<dbReference type="InterPro" id="IPR050196">
    <property type="entry name" value="Cytochrome_P450_Monoox"/>
</dbReference>
<evidence type="ECO:0000256" key="5">
    <source>
        <dbReference type="ARBA" id="ARBA00023004"/>
    </source>
</evidence>
<gene>
    <name evidence="9" type="ORF">CP970_43780</name>
</gene>
<dbReference type="PRINTS" id="PR00465">
    <property type="entry name" value="EP450IV"/>
</dbReference>
<evidence type="ECO:0000313" key="10">
    <source>
        <dbReference type="Proteomes" id="UP000325529"/>
    </source>
</evidence>
<evidence type="ECO:0000313" key="9">
    <source>
        <dbReference type="EMBL" id="QEU96937.1"/>
    </source>
</evidence>
<dbReference type="InterPro" id="IPR002403">
    <property type="entry name" value="Cyt_P450_E_grp-IV"/>
</dbReference>
<keyword evidence="2 7" id="KW-0349">Heme</keyword>
<dbReference type="InterPro" id="IPR017972">
    <property type="entry name" value="Cyt_P450_CS"/>
</dbReference>
<evidence type="ECO:0000256" key="6">
    <source>
        <dbReference type="ARBA" id="ARBA00023033"/>
    </source>
</evidence>
<dbReference type="AlphaFoldDB" id="A0A5J6GNT4"/>
<evidence type="ECO:0000256" key="4">
    <source>
        <dbReference type="ARBA" id="ARBA00023002"/>
    </source>
</evidence>
<accession>A0A5J6GNT4</accession>